<evidence type="ECO:0000256" key="7">
    <source>
        <dbReference type="ARBA" id="ARBA00022989"/>
    </source>
</evidence>
<comment type="PTM">
    <text evidence="9">Cleaved by prepilin peptidase.</text>
</comment>
<keyword evidence="12" id="KW-1185">Reference proteome</keyword>
<comment type="subcellular location">
    <subcellularLocation>
        <location evidence="1 9">Cell inner membrane</location>
        <topology evidence="1 9">Single-pass membrane protein</topology>
    </subcellularLocation>
</comment>
<dbReference type="GO" id="GO:0015627">
    <property type="term" value="C:type II protein secretion system complex"/>
    <property type="evidence" value="ECO:0007669"/>
    <property type="project" value="UniProtKB-UniRule"/>
</dbReference>
<dbReference type="AlphaFoldDB" id="A0A1H9D525"/>
<dbReference type="OrthoDB" id="6121517at2"/>
<evidence type="ECO:0000256" key="5">
    <source>
        <dbReference type="ARBA" id="ARBA00022519"/>
    </source>
</evidence>
<accession>A0A1H9D525</accession>
<keyword evidence="4 9" id="KW-0488">Methylation</keyword>
<dbReference type="NCBIfam" id="TIGR02532">
    <property type="entry name" value="IV_pilin_GFxxxE"/>
    <property type="match status" value="1"/>
</dbReference>
<evidence type="ECO:0000313" key="12">
    <source>
        <dbReference type="Proteomes" id="UP000199496"/>
    </source>
</evidence>
<feature type="domain" description="Type II secretion system protein GspI C-terminal" evidence="10">
    <location>
        <begin position="42"/>
        <end position="128"/>
    </location>
</feature>
<dbReference type="GO" id="GO:0015628">
    <property type="term" value="P:protein secretion by the type II secretion system"/>
    <property type="evidence" value="ECO:0007669"/>
    <property type="project" value="UniProtKB-UniRule"/>
</dbReference>
<dbReference type="PANTHER" id="PTHR38779:SF2">
    <property type="entry name" value="TYPE II SECRETION SYSTEM PROTEIN I-RELATED"/>
    <property type="match status" value="1"/>
</dbReference>
<gene>
    <name evidence="11" type="ORF">SAMN05421693_11632</name>
</gene>
<dbReference type="EMBL" id="FOFO01000016">
    <property type="protein sequence ID" value="SEQ08576.1"/>
    <property type="molecule type" value="Genomic_DNA"/>
</dbReference>
<dbReference type="Proteomes" id="UP000199496">
    <property type="component" value="Unassembled WGS sequence"/>
</dbReference>
<evidence type="ECO:0000256" key="9">
    <source>
        <dbReference type="RuleBase" id="RU368030"/>
    </source>
</evidence>
<organism evidence="11 12">
    <name type="scientific">Ectothiorhodospira magna</name>
    <dbReference type="NCBI Taxonomy" id="867345"/>
    <lineage>
        <taxon>Bacteria</taxon>
        <taxon>Pseudomonadati</taxon>
        <taxon>Pseudomonadota</taxon>
        <taxon>Gammaproteobacteria</taxon>
        <taxon>Chromatiales</taxon>
        <taxon>Ectothiorhodospiraceae</taxon>
        <taxon>Ectothiorhodospira</taxon>
    </lineage>
</organism>
<evidence type="ECO:0000259" key="10">
    <source>
        <dbReference type="Pfam" id="PF02501"/>
    </source>
</evidence>
<keyword evidence="5 9" id="KW-0997">Cell inner membrane</keyword>
<dbReference type="PANTHER" id="PTHR38779">
    <property type="entry name" value="TYPE II SECRETION SYSTEM PROTEIN I-RELATED"/>
    <property type="match status" value="1"/>
</dbReference>
<comment type="subunit">
    <text evidence="9">Type II secretion is composed of four main components: the outer membrane complex, the inner membrane complex, the cytoplasmic secretion ATPase and the periplasm-spanning pseudopilus.</text>
</comment>
<name>A0A1H9D525_9GAMM</name>
<dbReference type="GO" id="GO:0005886">
    <property type="term" value="C:plasma membrane"/>
    <property type="evidence" value="ECO:0007669"/>
    <property type="project" value="UniProtKB-SubCell"/>
</dbReference>
<reference evidence="11 12" key="1">
    <citation type="submission" date="2016-10" db="EMBL/GenBank/DDBJ databases">
        <authorList>
            <person name="de Groot N.N."/>
        </authorList>
    </citation>
    <scope>NUCLEOTIDE SEQUENCE [LARGE SCALE GENOMIC DNA]</scope>
    <source>
        <strain evidence="11 12">B7-7</strain>
    </source>
</reference>
<evidence type="ECO:0000256" key="1">
    <source>
        <dbReference type="ARBA" id="ARBA00004377"/>
    </source>
</evidence>
<dbReference type="Pfam" id="PF07963">
    <property type="entry name" value="N_methyl"/>
    <property type="match status" value="1"/>
</dbReference>
<dbReference type="InterPro" id="IPR012902">
    <property type="entry name" value="N_methyl_site"/>
</dbReference>
<dbReference type="SUPFAM" id="SSF54523">
    <property type="entry name" value="Pili subunits"/>
    <property type="match status" value="1"/>
</dbReference>
<dbReference type="InterPro" id="IPR045584">
    <property type="entry name" value="Pilin-like"/>
</dbReference>
<dbReference type="STRING" id="867345.SAMN05421693_11632"/>
<evidence type="ECO:0000256" key="2">
    <source>
        <dbReference type="ARBA" id="ARBA00008358"/>
    </source>
</evidence>
<keyword evidence="7" id="KW-1133">Transmembrane helix</keyword>
<dbReference type="InterPro" id="IPR010052">
    <property type="entry name" value="T2SS_protein-GspI"/>
</dbReference>
<evidence type="ECO:0000313" key="11">
    <source>
        <dbReference type="EMBL" id="SEQ08576.1"/>
    </source>
</evidence>
<dbReference type="InterPro" id="IPR003413">
    <property type="entry name" value="T2SS_GspI_C"/>
</dbReference>
<evidence type="ECO:0000256" key="6">
    <source>
        <dbReference type="ARBA" id="ARBA00022692"/>
    </source>
</evidence>
<evidence type="ECO:0000256" key="8">
    <source>
        <dbReference type="ARBA" id="ARBA00023136"/>
    </source>
</evidence>
<protein>
    <recommendedName>
        <fullName evidence="9">Type II secretion system protein I</fullName>
        <shortName evidence="9">T2SS minor pseudopilin I</shortName>
    </recommendedName>
</protein>
<evidence type="ECO:0000256" key="4">
    <source>
        <dbReference type="ARBA" id="ARBA00022481"/>
    </source>
</evidence>
<keyword evidence="8" id="KW-0472">Membrane</keyword>
<keyword evidence="6" id="KW-0812">Transmembrane</keyword>
<dbReference type="Gene3D" id="3.30.1300.30">
    <property type="entry name" value="GSPII I/J protein-like"/>
    <property type="match status" value="1"/>
</dbReference>
<sequence>MALRPQQGFTLLEVLVAVTILAVALGAVIKLGSDNARIAAELRDRTYAHWVAANVMARYRAGLDTPTEAVVRGSSMMAEREWFWETRVEPILLEVGDVELGPVPRIEISVRDRDDPDISPLVRLVGYLNWQ</sequence>
<comment type="similarity">
    <text evidence="2 9">Belongs to the GSP I family.</text>
</comment>
<comment type="function">
    <text evidence="9">Component of the type II secretion system required for the energy-dependent secretion of extracellular factors such as proteases and toxins from the periplasm.</text>
</comment>
<dbReference type="PROSITE" id="PS00409">
    <property type="entry name" value="PROKAR_NTER_METHYL"/>
    <property type="match status" value="1"/>
</dbReference>
<evidence type="ECO:0000256" key="3">
    <source>
        <dbReference type="ARBA" id="ARBA00022475"/>
    </source>
</evidence>
<dbReference type="Pfam" id="PF02501">
    <property type="entry name" value="T2SSI"/>
    <property type="match status" value="1"/>
</dbReference>
<proteinExistence type="inferred from homology"/>
<keyword evidence="3" id="KW-1003">Cell membrane</keyword>
<dbReference type="NCBIfam" id="TIGR01707">
    <property type="entry name" value="gspI"/>
    <property type="match status" value="1"/>
</dbReference>
<dbReference type="RefSeq" id="WP_090206895.1">
    <property type="nucleotide sequence ID" value="NZ_FOFO01000016.1"/>
</dbReference>